<accession>A0A381UYS0</accession>
<reference evidence="6" key="1">
    <citation type="submission" date="2018-05" db="EMBL/GenBank/DDBJ databases">
        <authorList>
            <person name="Lanie J.A."/>
            <person name="Ng W.-L."/>
            <person name="Kazmierczak K.M."/>
            <person name="Andrzejewski T.M."/>
            <person name="Davidsen T.M."/>
            <person name="Wayne K.J."/>
            <person name="Tettelin H."/>
            <person name="Glass J.I."/>
            <person name="Rusch D."/>
            <person name="Podicherti R."/>
            <person name="Tsui H.-C.T."/>
            <person name="Winkler M.E."/>
        </authorList>
    </citation>
    <scope>NUCLEOTIDE SEQUENCE</scope>
</reference>
<evidence type="ECO:0000256" key="3">
    <source>
        <dbReference type="ARBA" id="ARBA00022989"/>
    </source>
</evidence>
<feature type="transmembrane region" description="Helical" evidence="5">
    <location>
        <begin position="111"/>
        <end position="129"/>
    </location>
</feature>
<feature type="transmembrane region" description="Helical" evidence="5">
    <location>
        <begin position="187"/>
        <end position="206"/>
    </location>
</feature>
<feature type="transmembrane region" description="Helical" evidence="5">
    <location>
        <begin position="253"/>
        <end position="271"/>
    </location>
</feature>
<evidence type="ECO:0000256" key="4">
    <source>
        <dbReference type="ARBA" id="ARBA00023136"/>
    </source>
</evidence>
<organism evidence="6">
    <name type="scientific">marine metagenome</name>
    <dbReference type="NCBI Taxonomy" id="408172"/>
    <lineage>
        <taxon>unclassified sequences</taxon>
        <taxon>metagenomes</taxon>
        <taxon>ecological metagenomes</taxon>
    </lineage>
</organism>
<keyword evidence="3 5" id="KW-1133">Transmembrane helix</keyword>
<feature type="transmembrane region" description="Helical" evidence="5">
    <location>
        <begin position="85"/>
        <end position="104"/>
    </location>
</feature>
<evidence type="ECO:0000256" key="2">
    <source>
        <dbReference type="ARBA" id="ARBA00022692"/>
    </source>
</evidence>
<comment type="subcellular location">
    <subcellularLocation>
        <location evidence="1">Membrane</location>
        <topology evidence="1">Multi-pass membrane protein</topology>
    </subcellularLocation>
</comment>
<dbReference type="PANTHER" id="PTHR43483:SF3">
    <property type="entry name" value="MEMBRANE TRANSPORTER PROTEIN HI_0806-RELATED"/>
    <property type="match status" value="1"/>
</dbReference>
<proteinExistence type="predicted"/>
<feature type="transmembrane region" description="Helical" evidence="5">
    <location>
        <begin position="149"/>
        <end position="175"/>
    </location>
</feature>
<feature type="transmembrane region" description="Helical" evidence="5">
    <location>
        <begin position="218"/>
        <end position="241"/>
    </location>
</feature>
<dbReference type="EMBL" id="UINC01007223">
    <property type="protein sequence ID" value="SVA32123.1"/>
    <property type="molecule type" value="Genomic_DNA"/>
</dbReference>
<keyword evidence="2 5" id="KW-0812">Transmembrane</keyword>
<dbReference type="AlphaFoldDB" id="A0A381UYS0"/>
<evidence type="ECO:0008006" key="7">
    <source>
        <dbReference type="Google" id="ProtNLM"/>
    </source>
</evidence>
<gene>
    <name evidence="6" type="ORF">METZ01_LOCUS84977</name>
</gene>
<dbReference type="InterPro" id="IPR002781">
    <property type="entry name" value="TM_pro_TauE-like"/>
</dbReference>
<feature type="transmembrane region" description="Helical" evidence="5">
    <location>
        <begin position="51"/>
        <end position="73"/>
    </location>
</feature>
<name>A0A381UYS0_9ZZZZ</name>
<evidence type="ECO:0000256" key="1">
    <source>
        <dbReference type="ARBA" id="ARBA00004141"/>
    </source>
</evidence>
<keyword evidence="4 5" id="KW-0472">Membrane</keyword>
<protein>
    <recommendedName>
        <fullName evidence="7">Membrane transporter protein</fullName>
    </recommendedName>
</protein>
<dbReference type="PANTHER" id="PTHR43483">
    <property type="entry name" value="MEMBRANE TRANSPORTER PROTEIN HI_0806-RELATED"/>
    <property type="match status" value="1"/>
</dbReference>
<dbReference type="Pfam" id="PF01925">
    <property type="entry name" value="TauE"/>
    <property type="match status" value="1"/>
</dbReference>
<evidence type="ECO:0000256" key="5">
    <source>
        <dbReference type="SAM" id="Phobius"/>
    </source>
</evidence>
<sequence length="272" mass="29322">MEAELLPFLILFLIIGILSGLLAGLLGIGGGVIIIPAVFYALNFYDFSIEIIMRVAIASSLGVIMITSLSSMYSHYKLRNIDLDIIKKWFGGIIVGSISGVIFANSVDGNILVIIFVIIASIVAINMILNKNIVLANELPQSFILNNIISFLIGCFSALIGIGGGSFTVPTLSLFSKKMHKAVGTSAVFGFFIALPGAITYIILGWDVENLPPYSFGYVNLLIVMLVVSASVFTANFGAKLSTKIQTKTLKKIFAVFLLCICISLIIEHFVI</sequence>
<dbReference type="GO" id="GO:0016020">
    <property type="term" value="C:membrane"/>
    <property type="evidence" value="ECO:0007669"/>
    <property type="project" value="UniProtKB-SubCell"/>
</dbReference>
<evidence type="ECO:0000313" key="6">
    <source>
        <dbReference type="EMBL" id="SVA32123.1"/>
    </source>
</evidence>
<feature type="transmembrane region" description="Helical" evidence="5">
    <location>
        <begin position="6"/>
        <end position="39"/>
    </location>
</feature>